<dbReference type="PROSITE" id="PS50532">
    <property type="entry name" value="HTH_IS408"/>
    <property type="match status" value="1"/>
</dbReference>
<keyword evidence="3" id="KW-1185">Reference proteome</keyword>
<evidence type="ECO:0000259" key="1">
    <source>
        <dbReference type="PROSITE" id="PS50532"/>
    </source>
</evidence>
<dbReference type="Proteomes" id="UP001365781">
    <property type="component" value="Unassembled WGS sequence"/>
</dbReference>
<dbReference type="Pfam" id="PF13412">
    <property type="entry name" value="HTH_24"/>
    <property type="match status" value="1"/>
</dbReference>
<proteinExistence type="predicted"/>
<evidence type="ECO:0000313" key="3">
    <source>
        <dbReference type="Proteomes" id="UP001365781"/>
    </source>
</evidence>
<organism evidence="2 3">
    <name type="scientific">Streptomyces brasiliscabiei</name>
    <dbReference type="NCBI Taxonomy" id="2736302"/>
    <lineage>
        <taxon>Bacteria</taxon>
        <taxon>Bacillati</taxon>
        <taxon>Actinomycetota</taxon>
        <taxon>Actinomycetes</taxon>
        <taxon>Kitasatosporales</taxon>
        <taxon>Streptomycetaceae</taxon>
        <taxon>Streptomyces</taxon>
    </lineage>
</organism>
<dbReference type="Gene3D" id="1.10.10.10">
    <property type="entry name" value="Winged helix-like DNA-binding domain superfamily/Winged helix DNA-binding domain"/>
    <property type="match status" value="1"/>
</dbReference>
<feature type="domain" description="HTH IS408-type" evidence="1">
    <location>
        <begin position="1"/>
        <end position="78"/>
    </location>
</feature>
<evidence type="ECO:0000313" key="2">
    <source>
        <dbReference type="EMBL" id="MEI5617230.1"/>
    </source>
</evidence>
<protein>
    <submittedName>
        <fullName evidence="2">Winged helix-turn-helix transcriptional regulator</fullName>
    </submittedName>
</protein>
<comment type="caution">
    <text evidence="2">The sequence shown here is derived from an EMBL/GenBank/DDBJ whole genome shotgun (WGS) entry which is preliminary data.</text>
</comment>
<accession>A0ABU8GXX4</accession>
<reference evidence="2 3" key="1">
    <citation type="submission" date="2024-03" db="EMBL/GenBank/DDBJ databases">
        <title>First Report of Pectobacterium brasiliscabiei causing potato scab in china.</title>
        <authorList>
            <person name="Handique U."/>
        </authorList>
    </citation>
    <scope>NUCLEOTIDE SEQUENCE [LARGE SCALE GENOMIC DNA]</scope>
    <source>
        <strain evidence="2 3">ZRIMU1503</strain>
    </source>
</reference>
<dbReference type="InterPro" id="IPR036388">
    <property type="entry name" value="WH-like_DNA-bd_sf"/>
</dbReference>
<name>A0ABU8GXX4_9ACTN</name>
<dbReference type="InterPro" id="IPR017895">
    <property type="entry name" value="HTH_IS408/IS1162_type"/>
</dbReference>
<dbReference type="EMBL" id="JBBAYM010000363">
    <property type="protein sequence ID" value="MEI5617230.1"/>
    <property type="molecule type" value="Genomic_DNA"/>
</dbReference>
<sequence length="88" mass="9834">MKAAGLPSREIARRVGAAPSTVRLAIRRFEAAGLTWPLPDELTDAALELRLFAKTGNGNRQGHRRIAEPDWTTVHRELKRKHVTLSIL</sequence>
<gene>
    <name evidence="2" type="ORF">WB403_49925</name>
</gene>
<feature type="non-terminal residue" evidence="2">
    <location>
        <position position="88"/>
    </location>
</feature>